<dbReference type="RefSeq" id="XP_065664043.1">
    <property type="nucleotide sequence ID" value="XM_065807971.1"/>
</dbReference>
<proteinExistence type="predicted"/>
<gene>
    <name evidence="2" type="primary">LOC101235703</name>
</gene>
<accession>A0ABM4CQB7</accession>
<evidence type="ECO:0000313" key="2">
    <source>
        <dbReference type="RefSeq" id="XP_065664043.1"/>
    </source>
</evidence>
<dbReference type="GeneID" id="101235703"/>
<evidence type="ECO:0000313" key="1">
    <source>
        <dbReference type="Proteomes" id="UP001652625"/>
    </source>
</evidence>
<reference evidence="2" key="1">
    <citation type="submission" date="2025-08" db="UniProtKB">
        <authorList>
            <consortium name="RefSeq"/>
        </authorList>
    </citation>
    <scope>IDENTIFICATION</scope>
</reference>
<organism evidence="1 2">
    <name type="scientific">Hydra vulgaris</name>
    <name type="common">Hydra</name>
    <name type="synonym">Hydra attenuata</name>
    <dbReference type="NCBI Taxonomy" id="6087"/>
    <lineage>
        <taxon>Eukaryota</taxon>
        <taxon>Metazoa</taxon>
        <taxon>Cnidaria</taxon>
        <taxon>Hydrozoa</taxon>
        <taxon>Hydroidolina</taxon>
        <taxon>Anthoathecata</taxon>
        <taxon>Aplanulata</taxon>
        <taxon>Hydridae</taxon>
        <taxon>Hydra</taxon>
    </lineage>
</organism>
<name>A0ABM4CQB7_HYDVU</name>
<sequence>MAFKNGKKKHRMGARRSNVYLMKSKQAKHLLSPSIVPVANKDLLLKVISPILCLCRTISKIFLIPRWLNTFSPVEKIDILEKRILYLEHEVSLLKTQNKLLSIPTCHTTQSATSLPSLSLPPQPPPPPPLPVFVLPSQHNSANIKSCVMNPSESRLATDELLKDIKLRKVLQTNVEHTVDEEKKVPLVSVQDIKNVKLKKTVCKRTQHRTPPFNMASTLFALRARNINIKKSSGNKKSPGDVIRRHLRKVPVKRSPGGTPMVLRDFSKSTGEGLTPMLSNALKDKFKNASENVKSSPCTPNITLQFDCEAV</sequence>
<dbReference type="Proteomes" id="UP001652625">
    <property type="component" value="Chromosome 10"/>
</dbReference>
<protein>
    <submittedName>
        <fullName evidence="2">Proline-rich protein 11 isoform X3</fullName>
    </submittedName>
</protein>
<keyword evidence="1" id="KW-1185">Reference proteome</keyword>